<dbReference type="EMBL" id="WRPA01000009">
    <property type="protein sequence ID" value="MXR69174.1"/>
    <property type="molecule type" value="Genomic_DNA"/>
</dbReference>
<protein>
    <submittedName>
        <fullName evidence="3">Tandem-95 repeat protein</fullName>
    </submittedName>
</protein>
<evidence type="ECO:0000259" key="2">
    <source>
        <dbReference type="PROSITE" id="PS50268"/>
    </source>
</evidence>
<dbReference type="Pfam" id="PF17963">
    <property type="entry name" value="Big_9"/>
    <property type="match status" value="1"/>
</dbReference>
<evidence type="ECO:0000313" key="3">
    <source>
        <dbReference type="EMBL" id="MXR69174.1"/>
    </source>
</evidence>
<dbReference type="PANTHER" id="PTHR14139">
    <property type="entry name" value="CALSYNTENIN"/>
    <property type="match status" value="1"/>
</dbReference>
<dbReference type="InterPro" id="IPR013783">
    <property type="entry name" value="Ig-like_fold"/>
</dbReference>
<dbReference type="NCBIfam" id="NF033510">
    <property type="entry name" value="Ca_tandemer"/>
    <property type="match status" value="1"/>
</dbReference>
<reference evidence="3 4" key="1">
    <citation type="submission" date="2019-12" db="EMBL/GenBank/DDBJ databases">
        <title>Shewanella insulae sp. nov., isolated from a tidal flat.</title>
        <authorList>
            <person name="Yoon J.-H."/>
        </authorList>
    </citation>
    <scope>NUCLEOTIDE SEQUENCE [LARGE SCALE GENOMIC DNA]</scope>
    <source>
        <strain evidence="3 4">JBTF-M18</strain>
    </source>
</reference>
<dbReference type="Proteomes" id="UP000474778">
    <property type="component" value="Unassembled WGS sequence"/>
</dbReference>
<name>A0A6L7HZQ2_9GAMM</name>
<evidence type="ECO:0000313" key="4">
    <source>
        <dbReference type="Proteomes" id="UP000474778"/>
    </source>
</evidence>
<dbReference type="Pfam" id="PF17892">
    <property type="entry name" value="Cadherin_5"/>
    <property type="match status" value="6"/>
</dbReference>
<feature type="region of interest" description="Disordered" evidence="1">
    <location>
        <begin position="3310"/>
        <end position="3337"/>
    </location>
</feature>
<dbReference type="RefSeq" id="WP_160796112.1">
    <property type="nucleotide sequence ID" value="NZ_WRPA01000009.1"/>
</dbReference>
<dbReference type="PANTHER" id="PTHR14139:SF2">
    <property type="entry name" value="CALSYNTENIN-1"/>
    <property type="match status" value="1"/>
</dbReference>
<feature type="region of interest" description="Disordered" evidence="1">
    <location>
        <begin position="2227"/>
        <end position="2250"/>
    </location>
</feature>
<dbReference type="Gene3D" id="2.60.40.10">
    <property type="entry name" value="Immunoglobulins"/>
    <property type="match status" value="11"/>
</dbReference>
<dbReference type="PROSITE" id="PS50268">
    <property type="entry name" value="CADHERIN_2"/>
    <property type="match status" value="1"/>
</dbReference>
<feature type="compositionally biased region" description="Polar residues" evidence="1">
    <location>
        <begin position="2227"/>
        <end position="2239"/>
    </location>
</feature>
<dbReference type="Gene3D" id="2.60.40.3440">
    <property type="match status" value="4"/>
</dbReference>
<feature type="region of interest" description="Disordered" evidence="1">
    <location>
        <begin position="3205"/>
        <end position="3243"/>
    </location>
</feature>
<dbReference type="GO" id="GO:0016020">
    <property type="term" value="C:membrane"/>
    <property type="evidence" value="ECO:0007669"/>
    <property type="project" value="InterPro"/>
</dbReference>
<accession>A0A6L7HZQ2</accession>
<dbReference type="InterPro" id="IPR040853">
    <property type="entry name" value="RapA2_cadherin-like"/>
</dbReference>
<dbReference type="GO" id="GO:0005509">
    <property type="term" value="F:calcium ion binding"/>
    <property type="evidence" value="ECO:0007669"/>
    <property type="project" value="InterPro"/>
</dbReference>
<dbReference type="Gene3D" id="2.60.40.2810">
    <property type="match status" value="1"/>
</dbReference>
<comment type="caution">
    <text evidence="3">The sequence shown here is derived from an EMBL/GenBank/DDBJ whole genome shotgun (WGS) entry which is preliminary data.</text>
</comment>
<dbReference type="NCBIfam" id="TIGR01965">
    <property type="entry name" value="VCBS_repeat"/>
    <property type="match status" value="16"/>
</dbReference>
<keyword evidence="4" id="KW-1185">Reference proteome</keyword>
<proteinExistence type="predicted"/>
<dbReference type="InterPro" id="IPR010221">
    <property type="entry name" value="VCBS_dom"/>
</dbReference>
<sequence>MHIDSQQNFQTIKENSVIDTVSGKLAASGDTKDAITWSVETSKGQYGDLVLNPSTGEWHYHLNNFDAKTNALSEGEHHNETFTITATDNQGNSVSSVICVAVEGSNDLPVISGVHHASLNEQGSVDRVSGQLIATDPDSGDGVHWAVPHSSGVYGELVIDPDTGLWQYRLDNSFPNTLALHAGQVATETFRVTATDSSGQPVSQIVTIEVHGTDQRAIIHGMASGSVTEDKDLVAGQLQTSGQLTVIDPDGGDAHFIATTHQGQFGTLTINDLGHWTYTADNSQSAIQGLKAGESLTETLFVHSVDGTEQKVTVTINGTDDKAVIGGAATGAVTEDKDLYQGHLRVDGALTVTDPDSGQNQFIATSLQGQYGTLTINDLGHWTYTADNSQATIQGLKSGESLTETLFVHSVDGTAQKVTVTINGTDDKAVIGGTATGAVTEDKDLYQGHLRVDGALTVTDPDSGQNQFVATTLQGQFGTLSIDSNGHWTYTADNSQSAIQGLKAGESLTETLLVHSVDGTAQKVTVTINGTDDKAVIGGASTGAVTEDKDLYQGHLRVDGALTVTDPDSGQNQFVATTLQGQYGSLTINEHGHWTYTADNAQAAIQGLKTGESLTDTVLVHSVDGTSQKVTVTINGTDDKAMIAGASTASVTEDKDLYQGQLRVDGALTVTDPDSGQNQFVATTLQGQYGSLTINEHGHWTYTADNAQAAIQGLKTGESLTDTVLVHSVDGTSQKVTVTINGTDDKAVIGGVDTGSVTENSAGKDMSPDYAQPGMAHLGRNPLYASGTLTISDLDSGEAAFNTHGVGFTYSGKFGDLLLQENGQWTYYADAGGVRIKGGYASNRGSTIDQLGEGQSLTDTITVYSKDGTSHDIVITIHGSNDRPYCSSEVVLQSGTEDTRQTLTTAQLLANTVDVDANDAGKLTIENLHADHGSILINGDGTFTFTPEKDYNGAVHFSYDVKDAHGGMTHTGASTTLAAVQDNAVIAGIDTGSVTEDLNPHASVQGNYAYKLETQGSLSAIDPDKDESGFDFKTLISAATHPEWRPYSSSLGGQLAIDPKGNWNYYIDNRKPEIQHLGKGETLTDTVTVHSKDGTTHDIVITIHGTNDAPTVSSEVQLNSGKEDSVQTITAADLLAHATDIDGNDQGQLTVANLIANHGSIRDNQDGTFTFSPEKDYNGEVHFTYDVKDAHGGITHTGASTNLAAVDDKTVFGGVSTDSVKEDIDPGVSSYGNFGGSRFADSQWHQLTITDIDSKVDQVDIEFGGKTVTWQVGSPLDIQTKYGKFELTTYSHGPHKGELVWLYNGDNRNPSIQGLKEGESLHESITLVAPDGTRQSLSVEIKGTEDHVIIDTPNHLGDVIEDQNTGAQITGQLLAHDTDAHDLVSWTVTQAAGKYGDFSVDADGNWQFIVDQSKAISLGEGDEWNEHFTIEALSTDGSKVSKTVTVVVHGSNDAPTVTSGLVLTQGIEDKQVILTQQDLLAHASDSDRNDQGWLRATHLSADHGTISSNADGSFTFTPEKDYSGDVHFTYDVIDRHGGTTHTDATINLVAVNDASVLASALSSNEVIEDHLNGSSSHTLTSYWKNLDITDTDAQADAQVVKIEVNGVEHSVPANFAMTLQGAHGSFVTTHGFDGHNKWRYIADNNHPEIQQLKDGQSLTDHMTLITADGTRIPITATIKGTEDSVIIDTPDSLTASIGTAIEDQKAALSGTLLAHDVDKDDSVHFQTQNLTGNFGSFSVAKDGTWHYQLDPAKAQHLTAGQNQTEGFDIVAISSDGSTATQHIQINVQGSNDSAIIAGVDTGSITEDRHVFPDSMHHIQVTGSLSISDPDAGEDHFRASGAFGHEKAISDPFQGEMHIDRHGNWDYVLANGNPAVQALKQGETKDVIYEVHSSDGTSHRITITVTGTNDAPTVSSSVILATGKEDTTVTLQASDLLAHASDIDHNAQLSIHNLSADHGQIVDNHDGTFRFTPDKDYNGPVQFSYQVQDEHGASIPQTASINLVAVNDVAKISGDNSASVTEGGSQGAMPDLTVPQGAWLATISAGFDFPPVTKNDPNAGRWYSVGGDEGPAGGAAQGLDLQHGFWVMNMGDPNYGVNGYAMFTRGTNSATAHFNGVTDDAHGDLHITDPDATPDTFVNVQNQIGDHGYGTFTMKDGHWSFVAGDKATSLPDGAKAQETFTFRTHDGVTHQVTVNLTGTDTPSEFKGDFSGNLTEGNVGDVATVHGSISITDPDTNQTPTLPDMPATSGDNGYGSFTMVNGRWEYTLDQSKVQHVGAQENVQDKITVTASDGTKHDIVVTILGTNDAPVVNGQTFITPQNGNTPIALRDLLANVHDSDTYDNQHLSVSHLQADHGTITPDGHGGYLYHPENGYKGPVDISYQVTDPEGASVSVHASMGSAPTASSGIIQMHEDSPHTFTAAEFSADNFDQLTISSLPDVTHGTLTFNGQPVAAGQHIDTAHIDQLVFTPAQNYHGDASFGFTVSENGMQSAAASGHITVDSVTDAASISMHLSATEATMQSGQGNGLAVTRLDGSHLTHQTSPELTAEVVVKIPSGSHLNKESVLIQFGNAVAKGEQQGAAAVCKIYSDDSHTNTLNTFTVTNPQNLTIWLPGHKPIQTGIDITQNHDPHRLTFSVNTASHSATVYQDGQPVFHTNSAQIWHDSDLGMNSYNTAGDDAQIFGNPTFWFNHQGRGGDHIPIFIAKAVGHTGVNLGDGLHPLMNENGQVMYSDGQMKAPASDLSVQAVFTSAVIMQGEVTAQQVASGPLSESTPGIGSGRVLLELGIQGGQLVDHTGHQTDALAHHTLNTPQIGGNPFHHDLNLDVQPNDPDDHVTSVKLTGLPDGTTLDDGHGHTATVQNGQAVEVQDWHRSSIEVVLPKTAPTGDVPLHVEVTTTGPDGTTATSAADNHHYSTDTTAIRVNPITSDNIIDASEHQQAIDITGTVSGVEDGQTVTVTIAGQQHQAVVTQGAWHTSLTAAEVQALPGGTVDITASVQDLAGNLASIHSPLFISDSANPVPTLSFKTPPTPIGSGSIGSHISGDLIAPPLLQQLTPNLSTKGAWAIDDGHGHPTLSLRGQYGTLTIDPDTGHVDYLYNQEPTPGDKAAGGTHWAGETISETHHDIFHILYHDSHSSNVDVEVNLDITYIHGHSGHNQQSTQLVDMTVTPVTTIPAPPPPPPELHDVPQWGDNQDASDDAQIIVIQANESEAEDKHAQRAAAQDEEPVNQPHELAASGAAPSHTEAGTQPLAAATPAPVDHYLQMVGLSQQDLAQVDSHTKPQPDLDTPLLATEHFDADDLTLTQADQFDNPLLEEHEKEKPHPSLVDIDDPRDDQHASAHDDDLLHNALNDMHNQL</sequence>
<dbReference type="NCBIfam" id="NF012211">
    <property type="entry name" value="tand_rpt_95"/>
    <property type="match status" value="5"/>
</dbReference>
<organism evidence="3 4">
    <name type="scientific">Shewanella insulae</name>
    <dbReference type="NCBI Taxonomy" id="2681496"/>
    <lineage>
        <taxon>Bacteria</taxon>
        <taxon>Pseudomonadati</taxon>
        <taxon>Pseudomonadota</taxon>
        <taxon>Gammaproteobacteria</taxon>
        <taxon>Alteromonadales</taxon>
        <taxon>Shewanellaceae</taxon>
        <taxon>Shewanella</taxon>
    </lineage>
</organism>
<dbReference type="GO" id="GO:0007156">
    <property type="term" value="P:homophilic cell adhesion via plasma membrane adhesion molecules"/>
    <property type="evidence" value="ECO:0007669"/>
    <property type="project" value="InterPro"/>
</dbReference>
<dbReference type="Pfam" id="PF17803">
    <property type="entry name" value="Cadherin_4"/>
    <property type="match status" value="6"/>
</dbReference>
<dbReference type="InterPro" id="IPR002126">
    <property type="entry name" value="Cadherin-like_dom"/>
</dbReference>
<gene>
    <name evidence="3" type="ORF">GNT65_10880</name>
</gene>
<evidence type="ECO:0000256" key="1">
    <source>
        <dbReference type="SAM" id="MobiDB-lite"/>
    </source>
</evidence>
<dbReference type="InterPro" id="IPR041690">
    <property type="entry name" value="Cadherin_5"/>
</dbReference>
<feature type="domain" description="Cadherin" evidence="2">
    <location>
        <begin position="1351"/>
        <end position="1457"/>
    </location>
</feature>